<dbReference type="Proteomes" id="UP000183769">
    <property type="component" value="Unassembled WGS sequence"/>
</dbReference>
<evidence type="ECO:0000259" key="9">
    <source>
        <dbReference type="Pfam" id="PF12704"/>
    </source>
</evidence>
<evidence type="ECO:0000313" key="11">
    <source>
        <dbReference type="Proteomes" id="UP000183769"/>
    </source>
</evidence>
<dbReference type="Pfam" id="PF02687">
    <property type="entry name" value="FtsX"/>
    <property type="match status" value="1"/>
</dbReference>
<evidence type="ECO:0000259" key="8">
    <source>
        <dbReference type="Pfam" id="PF02687"/>
    </source>
</evidence>
<dbReference type="Pfam" id="PF12704">
    <property type="entry name" value="MacB_PCD"/>
    <property type="match status" value="1"/>
</dbReference>
<dbReference type="GO" id="GO:0005886">
    <property type="term" value="C:plasma membrane"/>
    <property type="evidence" value="ECO:0007669"/>
    <property type="project" value="UniProtKB-SubCell"/>
</dbReference>
<dbReference type="GO" id="GO:0022857">
    <property type="term" value="F:transmembrane transporter activity"/>
    <property type="evidence" value="ECO:0007669"/>
    <property type="project" value="TreeGrafter"/>
</dbReference>
<feature type="domain" description="MacB-like periplasmic core" evidence="9">
    <location>
        <begin position="21"/>
        <end position="246"/>
    </location>
</feature>
<feature type="transmembrane region" description="Helical" evidence="7">
    <location>
        <begin position="335"/>
        <end position="359"/>
    </location>
</feature>
<evidence type="ECO:0000256" key="3">
    <source>
        <dbReference type="ARBA" id="ARBA00022692"/>
    </source>
</evidence>
<gene>
    <name evidence="10" type="ORF">SAMN05216277_10120</name>
</gene>
<dbReference type="RefSeq" id="WP_074874374.1">
    <property type="nucleotide sequence ID" value="NZ_FOXI01000001.1"/>
</dbReference>
<dbReference type="OrthoDB" id="11469at2157"/>
<feature type="transmembrane region" description="Helical" evidence="7">
    <location>
        <begin position="291"/>
        <end position="315"/>
    </location>
</feature>
<evidence type="ECO:0000256" key="6">
    <source>
        <dbReference type="ARBA" id="ARBA00038076"/>
    </source>
</evidence>
<sequence>MNVLESVRMSWRAITGHRLRSVLTVLGVVIGVGSVITFVTLGASLQAAIVGDVATSSPDIAATVGPAGGPEGGPGSAESIPVFTEHDIEQLQGIEGVDAVIPTGQVGIAGLEYRDDRIRWPAVTATTAASFDEDEFADGGPFTAGANETVLNPAAARMFERNVSAGDEITVEFAENDSRTLTVAGVLNESTGFAAVGGGGGTPAIYVPTDPFYTTTAESPATGERQRAYPQLTIRAASYEQVGAVEGPARDYLRNESDASQLKPASYEVSLTTNDALVEQIQGILSTFTNFITGIAVISLLVGAIGIANMMLVSVTERTREIGIMKAVGATRRDVVQLFLVESIILGVIGSVLGTVVGLAGGYAAAELIDLPVSFAPEWFAIAIAVGVGVGIVSGIYPAWDAARTDPIDALRHE</sequence>
<keyword evidence="2" id="KW-1003">Cell membrane</keyword>
<protein>
    <submittedName>
        <fullName evidence="10">Putative ABC transport system permease protein</fullName>
    </submittedName>
</protein>
<reference evidence="11" key="1">
    <citation type="submission" date="2016-10" db="EMBL/GenBank/DDBJ databases">
        <authorList>
            <person name="Varghese N."/>
            <person name="Submissions S."/>
        </authorList>
    </citation>
    <scope>NUCLEOTIDE SEQUENCE [LARGE SCALE GENOMIC DNA]</scope>
    <source>
        <strain evidence="11">CGMCC 1.10329</strain>
    </source>
</reference>
<feature type="transmembrane region" description="Helical" evidence="7">
    <location>
        <begin position="21"/>
        <end position="45"/>
    </location>
</feature>
<evidence type="ECO:0000313" key="10">
    <source>
        <dbReference type="EMBL" id="SFP02702.1"/>
    </source>
</evidence>
<proteinExistence type="inferred from homology"/>
<dbReference type="EMBL" id="FOXI01000001">
    <property type="protein sequence ID" value="SFP02702.1"/>
    <property type="molecule type" value="Genomic_DNA"/>
</dbReference>
<dbReference type="AlphaFoldDB" id="A0A1I5LZL3"/>
<comment type="similarity">
    <text evidence="6">Belongs to the ABC-4 integral membrane protein family.</text>
</comment>
<feature type="domain" description="ABC3 transporter permease C-terminal" evidence="8">
    <location>
        <begin position="295"/>
        <end position="407"/>
    </location>
</feature>
<evidence type="ECO:0000256" key="4">
    <source>
        <dbReference type="ARBA" id="ARBA00022989"/>
    </source>
</evidence>
<comment type="subcellular location">
    <subcellularLocation>
        <location evidence="1">Cell membrane</location>
        <topology evidence="1">Multi-pass membrane protein</topology>
    </subcellularLocation>
</comment>
<keyword evidence="4 7" id="KW-1133">Transmembrane helix</keyword>
<accession>A0A1I5LZL3</accession>
<evidence type="ECO:0000256" key="7">
    <source>
        <dbReference type="SAM" id="Phobius"/>
    </source>
</evidence>
<evidence type="ECO:0000256" key="5">
    <source>
        <dbReference type="ARBA" id="ARBA00023136"/>
    </source>
</evidence>
<name>A0A1I5LZL3_9EURY</name>
<evidence type="ECO:0000256" key="1">
    <source>
        <dbReference type="ARBA" id="ARBA00004651"/>
    </source>
</evidence>
<dbReference type="PANTHER" id="PTHR30572">
    <property type="entry name" value="MEMBRANE COMPONENT OF TRANSPORTER-RELATED"/>
    <property type="match status" value="1"/>
</dbReference>
<dbReference type="PANTHER" id="PTHR30572:SF4">
    <property type="entry name" value="ABC TRANSPORTER PERMEASE YTRF"/>
    <property type="match status" value="1"/>
</dbReference>
<dbReference type="InterPro" id="IPR050250">
    <property type="entry name" value="Macrolide_Exporter_MacB"/>
</dbReference>
<dbReference type="InterPro" id="IPR025857">
    <property type="entry name" value="MacB_PCD"/>
</dbReference>
<dbReference type="InterPro" id="IPR003838">
    <property type="entry name" value="ABC3_permease_C"/>
</dbReference>
<keyword evidence="5 7" id="KW-0472">Membrane</keyword>
<keyword evidence="3 7" id="KW-0812">Transmembrane</keyword>
<keyword evidence="11" id="KW-1185">Reference proteome</keyword>
<feature type="transmembrane region" description="Helical" evidence="7">
    <location>
        <begin position="379"/>
        <end position="400"/>
    </location>
</feature>
<evidence type="ECO:0000256" key="2">
    <source>
        <dbReference type="ARBA" id="ARBA00022475"/>
    </source>
</evidence>
<organism evidence="10 11">
    <name type="scientific">Halolamina pelagica</name>
    <dbReference type="NCBI Taxonomy" id="699431"/>
    <lineage>
        <taxon>Archaea</taxon>
        <taxon>Methanobacteriati</taxon>
        <taxon>Methanobacteriota</taxon>
        <taxon>Stenosarchaea group</taxon>
        <taxon>Halobacteria</taxon>
        <taxon>Halobacteriales</taxon>
        <taxon>Haloferacaceae</taxon>
    </lineage>
</organism>